<protein>
    <submittedName>
        <fullName evidence="2">Uncharacterized protein</fullName>
    </submittedName>
</protein>
<evidence type="ECO:0000313" key="2">
    <source>
        <dbReference type="EMBL" id="KZT71891.1"/>
    </source>
</evidence>
<evidence type="ECO:0000256" key="1">
    <source>
        <dbReference type="SAM" id="MobiDB-lite"/>
    </source>
</evidence>
<sequence length="84" mass="9072">MSSKTTTFGTQSPPLEATGEAEPMGVTGASGTKPDAVPDVEQRKQYFEGVETSKQSPDQKRRCTIEQMHSDEAAVRAFVPENPS</sequence>
<name>A0A165SF52_9APHY</name>
<gene>
    <name evidence="2" type="ORF">DAEQUDRAFT_77207</name>
</gene>
<dbReference type="EMBL" id="KV429043">
    <property type="protein sequence ID" value="KZT71891.1"/>
    <property type="molecule type" value="Genomic_DNA"/>
</dbReference>
<evidence type="ECO:0000313" key="3">
    <source>
        <dbReference type="Proteomes" id="UP000076727"/>
    </source>
</evidence>
<dbReference type="Proteomes" id="UP000076727">
    <property type="component" value="Unassembled WGS sequence"/>
</dbReference>
<organism evidence="2 3">
    <name type="scientific">Daedalea quercina L-15889</name>
    <dbReference type="NCBI Taxonomy" id="1314783"/>
    <lineage>
        <taxon>Eukaryota</taxon>
        <taxon>Fungi</taxon>
        <taxon>Dikarya</taxon>
        <taxon>Basidiomycota</taxon>
        <taxon>Agaricomycotina</taxon>
        <taxon>Agaricomycetes</taxon>
        <taxon>Polyporales</taxon>
        <taxon>Fomitopsis</taxon>
    </lineage>
</organism>
<accession>A0A165SF52</accession>
<dbReference type="AlphaFoldDB" id="A0A165SF52"/>
<reference evidence="2 3" key="1">
    <citation type="journal article" date="2016" name="Mol. Biol. Evol.">
        <title>Comparative Genomics of Early-Diverging Mushroom-Forming Fungi Provides Insights into the Origins of Lignocellulose Decay Capabilities.</title>
        <authorList>
            <person name="Nagy L.G."/>
            <person name="Riley R."/>
            <person name="Tritt A."/>
            <person name="Adam C."/>
            <person name="Daum C."/>
            <person name="Floudas D."/>
            <person name="Sun H."/>
            <person name="Yadav J.S."/>
            <person name="Pangilinan J."/>
            <person name="Larsson K.H."/>
            <person name="Matsuura K."/>
            <person name="Barry K."/>
            <person name="Labutti K."/>
            <person name="Kuo R."/>
            <person name="Ohm R.A."/>
            <person name="Bhattacharya S.S."/>
            <person name="Shirouzu T."/>
            <person name="Yoshinaga Y."/>
            <person name="Martin F.M."/>
            <person name="Grigoriev I.V."/>
            <person name="Hibbett D.S."/>
        </authorList>
    </citation>
    <scope>NUCLEOTIDE SEQUENCE [LARGE SCALE GENOMIC DNA]</scope>
    <source>
        <strain evidence="2 3">L-15889</strain>
    </source>
</reference>
<dbReference type="OrthoDB" id="3143642at2759"/>
<feature type="region of interest" description="Disordered" evidence="1">
    <location>
        <begin position="1"/>
        <end position="39"/>
    </location>
</feature>
<proteinExistence type="predicted"/>
<feature type="compositionally biased region" description="Polar residues" evidence="1">
    <location>
        <begin position="1"/>
        <end position="13"/>
    </location>
</feature>
<keyword evidence="3" id="KW-1185">Reference proteome</keyword>